<keyword evidence="3" id="KW-1185">Reference proteome</keyword>
<evidence type="ECO:0000256" key="1">
    <source>
        <dbReference type="SAM" id="MobiDB-lite"/>
    </source>
</evidence>
<reference evidence="2 3" key="1">
    <citation type="journal article" date="2022" name="Allergy">
        <title>Genome assembly and annotation of Periplaneta americana reveal a comprehensive cockroach allergen profile.</title>
        <authorList>
            <person name="Wang L."/>
            <person name="Xiong Q."/>
            <person name="Saelim N."/>
            <person name="Wang L."/>
            <person name="Nong W."/>
            <person name="Wan A.T."/>
            <person name="Shi M."/>
            <person name="Liu X."/>
            <person name="Cao Q."/>
            <person name="Hui J.H.L."/>
            <person name="Sookrung N."/>
            <person name="Leung T.F."/>
            <person name="Tungtrongchitr A."/>
            <person name="Tsui S.K.W."/>
        </authorList>
    </citation>
    <scope>NUCLEOTIDE SEQUENCE [LARGE SCALE GENOMIC DNA]</scope>
    <source>
        <strain evidence="2">PWHHKU_190912</strain>
    </source>
</reference>
<feature type="compositionally biased region" description="Low complexity" evidence="1">
    <location>
        <begin position="347"/>
        <end position="363"/>
    </location>
</feature>
<feature type="compositionally biased region" description="Basic and acidic residues" evidence="1">
    <location>
        <begin position="39"/>
        <end position="48"/>
    </location>
</feature>
<evidence type="ECO:0008006" key="4">
    <source>
        <dbReference type="Google" id="ProtNLM"/>
    </source>
</evidence>
<evidence type="ECO:0000313" key="2">
    <source>
        <dbReference type="EMBL" id="KAJ4428343.1"/>
    </source>
</evidence>
<feature type="compositionally biased region" description="Basic and acidic residues" evidence="1">
    <location>
        <begin position="326"/>
        <end position="335"/>
    </location>
</feature>
<gene>
    <name evidence="2" type="ORF">ANN_24362</name>
</gene>
<feature type="compositionally biased region" description="Low complexity" evidence="1">
    <location>
        <begin position="623"/>
        <end position="639"/>
    </location>
</feature>
<proteinExistence type="predicted"/>
<feature type="compositionally biased region" description="Polar residues" evidence="1">
    <location>
        <begin position="49"/>
        <end position="59"/>
    </location>
</feature>
<organism evidence="2 3">
    <name type="scientific">Periplaneta americana</name>
    <name type="common">American cockroach</name>
    <name type="synonym">Blatta americana</name>
    <dbReference type="NCBI Taxonomy" id="6978"/>
    <lineage>
        <taxon>Eukaryota</taxon>
        <taxon>Metazoa</taxon>
        <taxon>Ecdysozoa</taxon>
        <taxon>Arthropoda</taxon>
        <taxon>Hexapoda</taxon>
        <taxon>Insecta</taxon>
        <taxon>Pterygota</taxon>
        <taxon>Neoptera</taxon>
        <taxon>Polyneoptera</taxon>
        <taxon>Dictyoptera</taxon>
        <taxon>Blattodea</taxon>
        <taxon>Blattoidea</taxon>
        <taxon>Blattidae</taxon>
        <taxon>Blattinae</taxon>
        <taxon>Periplaneta</taxon>
    </lineage>
</organism>
<feature type="region of interest" description="Disordered" evidence="1">
    <location>
        <begin position="583"/>
        <end position="643"/>
    </location>
</feature>
<protein>
    <recommendedName>
        <fullName evidence="4">CCHC-type domain-containing protein</fullName>
    </recommendedName>
</protein>
<name>A0ABQ8S343_PERAM</name>
<dbReference type="Proteomes" id="UP001148838">
    <property type="component" value="Unassembled WGS sequence"/>
</dbReference>
<comment type="caution">
    <text evidence="2">The sequence shown here is derived from an EMBL/GenBank/DDBJ whole genome shotgun (WGS) entry which is preliminary data.</text>
</comment>
<accession>A0ABQ8S343</accession>
<feature type="region of interest" description="Disordered" evidence="1">
    <location>
        <begin position="35"/>
        <end position="59"/>
    </location>
</feature>
<evidence type="ECO:0000313" key="3">
    <source>
        <dbReference type="Proteomes" id="UP001148838"/>
    </source>
</evidence>
<sequence>MNVDAAECNSNAVTAQVEKVGGLRKGRKEVALKSYSSAEVRKTPKEPHSANSSQVGNRTSVRWVPERRRYHEITAVDIKILRKIFGPIQENNTWRILNNREPRDIYRDPDIIALIRSRRLRWLGHVLRRDEDSLLRKAFDYSPRCTRPLGRPRLRWQDQVYDNLSTVGGRQEDAENMTNGDISIIEVKSWKTAANGVDPKNAVEEAVLYLKVDNLIHLIQLLHDKNVKSNRMQITGVVGDVDTCHGNHSSEIGIVTERNCVARSLHAEYSLTDFPLELAPDWPATSNPQEGPSEGPTPKPRAERSPVPKPTAEKSPNGPPPSSEASSHDSSEGKRSNRRKPIPTKVSGSTPASPTSPTPSNTTAQGPKTRTYRLDIQTPRQFWAHTTKTTTLTFPTIDDAEKFARAIPLYNYGPSAEISITPPTETRQKQTRNKEISVVMKNVDTLISEDELMQILAVTHPGITRIKRIISAQTDKPTNLVRIFTKDITTADKLLEGIKLAGRYYRVEPSHETIFHRPCLNCAQYGHTRTNCDKPKTCFKCGKNPDLCNHNRLSQIRYCATCNSDTHYTGQARCPKYPRTNLITSTDPTHVPIDTHKPIPKPIPKPSQSVFKPTLPKPELSYADAAKTTTTKTNTTDDPQTEKTTTEQLVEGVLRSAMQKIESYIDRQLNRLQDEIVTFTISLLTTDTNPTKRHTTLATANQAARRLLRKRVAHHFVGNRLRVSLEPLQKRD</sequence>
<dbReference type="EMBL" id="JAJSOF020000037">
    <property type="protein sequence ID" value="KAJ4428343.1"/>
    <property type="molecule type" value="Genomic_DNA"/>
</dbReference>
<feature type="region of interest" description="Disordered" evidence="1">
    <location>
        <begin position="280"/>
        <end position="373"/>
    </location>
</feature>